<dbReference type="PROSITE" id="PS51318">
    <property type="entry name" value="TAT"/>
    <property type="match status" value="1"/>
</dbReference>
<gene>
    <name evidence="2" type="ORF">OJ962_03450</name>
</gene>
<sequence length="201" mass="20584">MSTRRALLALAASVVVGATAAASASAATVTLSGPTDLHACWIENVDGASGCGLALSGVSHYQEFRGLYRFDVAGNVPATATVTSATLRLPKLGLPGGTACGLNLWGIGQGADWLSTTPTWASPDGGTTSWNGGISTWLPSTVFLESGCDSTTALFDLTDLVQDWHSGALANYGFELFKPSAYAYGTTTASGAIQLVVNYTP</sequence>
<feature type="chain" id="PRO_5046114745" evidence="1">
    <location>
        <begin position="27"/>
        <end position="201"/>
    </location>
</feature>
<comment type="caution">
    <text evidence="2">The sequence shown here is derived from an EMBL/GenBank/DDBJ whole genome shotgun (WGS) entry which is preliminary data.</text>
</comment>
<dbReference type="RefSeq" id="WP_202952144.1">
    <property type="nucleotide sequence ID" value="NZ_JAPCID010000005.1"/>
</dbReference>
<reference evidence="2" key="1">
    <citation type="submission" date="2022-10" db="EMBL/GenBank/DDBJ databases">
        <title>The WGS of Solirubrobacter sp. CPCC 204708.</title>
        <authorList>
            <person name="Jiang Z."/>
        </authorList>
    </citation>
    <scope>NUCLEOTIDE SEQUENCE</scope>
    <source>
        <strain evidence="2">CPCC 204708</strain>
    </source>
</reference>
<evidence type="ECO:0000313" key="3">
    <source>
        <dbReference type="Proteomes" id="UP001147700"/>
    </source>
</evidence>
<feature type="signal peptide" evidence="1">
    <location>
        <begin position="1"/>
        <end position="26"/>
    </location>
</feature>
<dbReference type="Proteomes" id="UP001147700">
    <property type="component" value="Unassembled WGS sequence"/>
</dbReference>
<accession>A0ABT4RDC9</accession>
<dbReference type="EMBL" id="JAPCID010000005">
    <property type="protein sequence ID" value="MDA0136539.1"/>
    <property type="molecule type" value="Genomic_DNA"/>
</dbReference>
<evidence type="ECO:0000256" key="1">
    <source>
        <dbReference type="SAM" id="SignalP"/>
    </source>
</evidence>
<protein>
    <submittedName>
        <fullName evidence="2">DNRLRE domain-containing protein</fullName>
    </submittedName>
</protein>
<dbReference type="NCBIfam" id="NF033679">
    <property type="entry name" value="DNRLRE_dom"/>
    <property type="match status" value="1"/>
</dbReference>
<keyword evidence="1" id="KW-0732">Signal</keyword>
<dbReference type="InterPro" id="IPR006311">
    <property type="entry name" value="TAT_signal"/>
</dbReference>
<evidence type="ECO:0000313" key="2">
    <source>
        <dbReference type="EMBL" id="MDA0136539.1"/>
    </source>
</evidence>
<organism evidence="2 3">
    <name type="scientific">Solirubrobacter deserti</name>
    <dbReference type="NCBI Taxonomy" id="2282478"/>
    <lineage>
        <taxon>Bacteria</taxon>
        <taxon>Bacillati</taxon>
        <taxon>Actinomycetota</taxon>
        <taxon>Thermoleophilia</taxon>
        <taxon>Solirubrobacterales</taxon>
        <taxon>Solirubrobacteraceae</taxon>
        <taxon>Solirubrobacter</taxon>
    </lineage>
</organism>
<keyword evidence="3" id="KW-1185">Reference proteome</keyword>
<name>A0ABT4RDC9_9ACTN</name>
<proteinExistence type="predicted"/>